<gene>
    <name evidence="2" type="ORF">HELGO_WM1350</name>
</gene>
<proteinExistence type="predicted"/>
<feature type="domain" description="SiaC family regulatory phosphoprotein" evidence="1">
    <location>
        <begin position="7"/>
        <end position="125"/>
    </location>
</feature>
<dbReference type="InterPro" id="IPR018530">
    <property type="entry name" value="SiaC"/>
</dbReference>
<reference evidence="2" key="1">
    <citation type="submission" date="2020-01" db="EMBL/GenBank/DDBJ databases">
        <authorList>
            <person name="Meier V. D."/>
            <person name="Meier V D."/>
        </authorList>
    </citation>
    <scope>NUCLEOTIDE SEQUENCE</scope>
    <source>
        <strain evidence="2">HLG_WM_MAG_06</strain>
    </source>
</reference>
<dbReference type="Pfam" id="PF09345">
    <property type="entry name" value="SiaC"/>
    <property type="match status" value="1"/>
</dbReference>
<name>A0A6S6TR61_9BACT</name>
<evidence type="ECO:0000259" key="1">
    <source>
        <dbReference type="Pfam" id="PF09345"/>
    </source>
</evidence>
<evidence type="ECO:0000313" key="2">
    <source>
        <dbReference type="EMBL" id="CAA6817546.1"/>
    </source>
</evidence>
<dbReference type="EMBL" id="CACVAP010000086">
    <property type="protein sequence ID" value="CAA6817546.1"/>
    <property type="molecule type" value="Genomic_DNA"/>
</dbReference>
<organism evidence="2">
    <name type="scientific">uncultured Sulfurovum sp</name>
    <dbReference type="NCBI Taxonomy" id="269237"/>
    <lineage>
        <taxon>Bacteria</taxon>
        <taxon>Pseudomonadati</taxon>
        <taxon>Campylobacterota</taxon>
        <taxon>Epsilonproteobacteria</taxon>
        <taxon>Campylobacterales</taxon>
        <taxon>Sulfurovaceae</taxon>
        <taxon>Sulfurovum</taxon>
        <taxon>environmental samples</taxon>
    </lineage>
</organism>
<protein>
    <recommendedName>
        <fullName evidence="1">SiaC family regulatory phosphoprotein domain-containing protein</fullName>
    </recommendedName>
</protein>
<sequence length="126" mass="15086">MDNILLDETDNSPKVVMNKDKGLISFEGKSYPENTFAFYRPITEWLKHYFLSYKDEEKKTCINFKFLYFNSATTQIIFEILDIIEESKVKNINIYWYYDKESESGLEDFEDYSEEFPTLNIEAVTY</sequence>
<dbReference type="AlphaFoldDB" id="A0A6S6TR61"/>
<accession>A0A6S6TR61</accession>